<dbReference type="RefSeq" id="WP_074712423.1">
    <property type="nucleotide sequence ID" value="NZ_FNTV01000001.1"/>
</dbReference>
<gene>
    <name evidence="3" type="ORF">SAMN04489740_3238</name>
</gene>
<dbReference type="Pfam" id="PF03724">
    <property type="entry name" value="META"/>
    <property type="match status" value="1"/>
</dbReference>
<evidence type="ECO:0000259" key="2">
    <source>
        <dbReference type="Pfam" id="PF03724"/>
    </source>
</evidence>
<proteinExistence type="predicted"/>
<dbReference type="AlphaFoldDB" id="A0A1H5MYP9"/>
<accession>A0A1H5MYP9</accession>
<dbReference type="InterPro" id="IPR038670">
    <property type="entry name" value="HslJ-like_sf"/>
</dbReference>
<keyword evidence="1" id="KW-0732">Signal</keyword>
<dbReference type="PROSITE" id="PS51257">
    <property type="entry name" value="PROKAR_LIPOPROTEIN"/>
    <property type="match status" value="1"/>
</dbReference>
<feature type="signal peptide" evidence="1">
    <location>
        <begin position="1"/>
        <end position="22"/>
    </location>
</feature>
<dbReference type="Proteomes" id="UP000182725">
    <property type="component" value="Unassembled WGS sequence"/>
</dbReference>
<evidence type="ECO:0000313" key="3">
    <source>
        <dbReference type="EMBL" id="SEE94300.1"/>
    </source>
</evidence>
<protein>
    <submittedName>
        <fullName evidence="3">META domain-containing protein</fullName>
    </submittedName>
</protein>
<dbReference type="Gene3D" id="2.40.128.270">
    <property type="match status" value="1"/>
</dbReference>
<name>A0A1H5MYP9_9MICC</name>
<dbReference type="EMBL" id="FNTV01000001">
    <property type="protein sequence ID" value="SEE94300.1"/>
    <property type="molecule type" value="Genomic_DNA"/>
</dbReference>
<sequence>MKRLAAFAGSLLLALTISSCGATTGPVGTWGDGYNTDKLPYLEMSLAAEHDPSFDQAGFITGSDGCNRLTGQWFLAQGKLSFSQFGSTTKACEDIDTWLSKTAGATLEGDVLTLTDASGAVIGTLDRRN</sequence>
<evidence type="ECO:0000313" key="4">
    <source>
        <dbReference type="Proteomes" id="UP000182725"/>
    </source>
</evidence>
<organism evidence="3 4">
    <name type="scientific">Arthrobacter alpinus</name>
    <dbReference type="NCBI Taxonomy" id="656366"/>
    <lineage>
        <taxon>Bacteria</taxon>
        <taxon>Bacillati</taxon>
        <taxon>Actinomycetota</taxon>
        <taxon>Actinomycetes</taxon>
        <taxon>Micrococcales</taxon>
        <taxon>Micrococcaceae</taxon>
        <taxon>Arthrobacter</taxon>
    </lineage>
</organism>
<reference evidence="3 4" key="1">
    <citation type="submission" date="2016-10" db="EMBL/GenBank/DDBJ databases">
        <authorList>
            <person name="de Groot N.N."/>
        </authorList>
    </citation>
    <scope>NUCLEOTIDE SEQUENCE [LARGE SCALE GENOMIC DNA]</scope>
    <source>
        <strain evidence="3 4">DSM 22274</strain>
    </source>
</reference>
<feature type="domain" description="DUF306" evidence="2">
    <location>
        <begin position="53"/>
        <end position="122"/>
    </location>
</feature>
<evidence type="ECO:0000256" key="1">
    <source>
        <dbReference type="SAM" id="SignalP"/>
    </source>
</evidence>
<feature type="chain" id="PRO_5010307460" evidence="1">
    <location>
        <begin position="23"/>
        <end position="129"/>
    </location>
</feature>
<dbReference type="InterPro" id="IPR005184">
    <property type="entry name" value="DUF306_Meta_HslJ"/>
</dbReference>